<dbReference type="STRING" id="291169.A9E74_01924"/>
<evidence type="ECO:0000313" key="3">
    <source>
        <dbReference type="Proteomes" id="UP000094379"/>
    </source>
</evidence>
<evidence type="ECO:0000259" key="1">
    <source>
        <dbReference type="Pfam" id="PF01882"/>
    </source>
</evidence>
<dbReference type="Pfam" id="PF01882">
    <property type="entry name" value="DUF58"/>
    <property type="match status" value="1"/>
</dbReference>
<sequence length="294" mass="33366">MKPIQPQEFSYRFPDKVFGHVPGAHSGTALGSGDRFAGFADLFDYPDPRRLDVRASLRTNIADSALGNQERWLVRRYQQRSSITLWLLSDLSRSMSVSSVSNERVARLAHMIAHSSIRFGDRFAMAGFDAIWRKDVSVMPTRQRSMPAVAAEKIINATPPTAPGAEGLFDAADLISSKRAIVFLASDFCCDIDLVDRTLRKLAHYTVVPIVWQHDEVDHLPSHAGWTETRDSETGKRHSVWIRPGIKKRWQQQLDDHFEKLTACFMRYRVKPLFVSGEVTPQQLTQYFSAMKKS</sequence>
<keyword evidence="3" id="KW-1185">Reference proteome</keyword>
<name>A0A1E3GQQ9_9GAMM</name>
<comment type="caution">
    <text evidence="2">The sequence shown here is derived from an EMBL/GenBank/DDBJ whole genome shotgun (WGS) entry which is preliminary data.</text>
</comment>
<evidence type="ECO:0000313" key="2">
    <source>
        <dbReference type="EMBL" id="ODN66357.1"/>
    </source>
</evidence>
<gene>
    <name evidence="2" type="ORF">A9E74_01924</name>
</gene>
<dbReference type="Proteomes" id="UP000094379">
    <property type="component" value="Unassembled WGS sequence"/>
</dbReference>
<dbReference type="AlphaFoldDB" id="A0A1E3GQQ9"/>
<reference evidence="2 3" key="1">
    <citation type="submission" date="2016-07" db="EMBL/GenBank/DDBJ databases">
        <title>Draft Genome Sequence of Methylophaga muralis Bur 1.</title>
        <authorList>
            <person name="Vasilenko O.V."/>
            <person name="Doronina N.V."/>
            <person name="Shmareva M.N."/>
            <person name="Tarlachkov S.V."/>
            <person name="Mustakhimov I."/>
            <person name="Trotsenko Y.A."/>
        </authorList>
    </citation>
    <scope>NUCLEOTIDE SEQUENCE [LARGE SCALE GENOMIC DNA]</scope>
    <source>
        <strain evidence="2 3">Bur 1</strain>
    </source>
</reference>
<dbReference type="PATRIC" id="fig|291169.3.peg.1933"/>
<protein>
    <recommendedName>
        <fullName evidence="1">DUF58 domain-containing protein</fullName>
    </recommendedName>
</protein>
<proteinExistence type="predicted"/>
<dbReference type="PANTHER" id="PTHR33608">
    <property type="entry name" value="BLL2464 PROTEIN"/>
    <property type="match status" value="1"/>
</dbReference>
<dbReference type="RefSeq" id="WP_069296352.1">
    <property type="nucleotide sequence ID" value="NZ_MCRI01000021.1"/>
</dbReference>
<accession>A0A1E3GQQ9</accession>
<dbReference type="EMBL" id="MCRI01000021">
    <property type="protein sequence ID" value="ODN66357.1"/>
    <property type="molecule type" value="Genomic_DNA"/>
</dbReference>
<organism evidence="2 3">
    <name type="scientific">Methylophaga muralis</name>
    <dbReference type="NCBI Taxonomy" id="291169"/>
    <lineage>
        <taxon>Bacteria</taxon>
        <taxon>Pseudomonadati</taxon>
        <taxon>Pseudomonadota</taxon>
        <taxon>Gammaproteobacteria</taxon>
        <taxon>Thiotrichales</taxon>
        <taxon>Piscirickettsiaceae</taxon>
        <taxon>Methylophaga</taxon>
    </lineage>
</organism>
<dbReference type="InterPro" id="IPR002881">
    <property type="entry name" value="DUF58"/>
</dbReference>
<feature type="domain" description="DUF58" evidence="1">
    <location>
        <begin position="72"/>
        <end position="257"/>
    </location>
</feature>
<dbReference type="PANTHER" id="PTHR33608:SF6">
    <property type="entry name" value="BLL2464 PROTEIN"/>
    <property type="match status" value="1"/>
</dbReference>